<proteinExistence type="predicted"/>
<evidence type="ECO:0000313" key="3">
    <source>
        <dbReference type="Proteomes" id="UP000309128"/>
    </source>
</evidence>
<sequence>MPGGRPVTVAVPSWPTLTSTSCPATRNPSTVSAPRAAPDRGRSTAQKCVGGWKFRAGHDPGGRRLRGVPAVLRARRQRGRRQGVSAGQPANSWLSFMNRP</sequence>
<feature type="compositionally biased region" description="Polar residues" evidence="1">
    <location>
        <begin position="15"/>
        <end position="32"/>
    </location>
</feature>
<name>A0A5S4F619_9ACTN</name>
<protein>
    <submittedName>
        <fullName evidence="2">Uncharacterized protein</fullName>
    </submittedName>
</protein>
<dbReference type="Proteomes" id="UP000309128">
    <property type="component" value="Unassembled WGS sequence"/>
</dbReference>
<feature type="region of interest" description="Disordered" evidence="1">
    <location>
        <begin position="1"/>
        <end position="46"/>
    </location>
</feature>
<gene>
    <name evidence="2" type="ORF">ETD86_35335</name>
</gene>
<dbReference type="EMBL" id="VCKY01000153">
    <property type="protein sequence ID" value="TMR11567.1"/>
    <property type="molecule type" value="Genomic_DNA"/>
</dbReference>
<organism evidence="2 3">
    <name type="scientific">Nonomuraea turkmeniaca</name>
    <dbReference type="NCBI Taxonomy" id="103838"/>
    <lineage>
        <taxon>Bacteria</taxon>
        <taxon>Bacillati</taxon>
        <taxon>Actinomycetota</taxon>
        <taxon>Actinomycetes</taxon>
        <taxon>Streptosporangiales</taxon>
        <taxon>Streptosporangiaceae</taxon>
        <taxon>Nonomuraea</taxon>
    </lineage>
</organism>
<comment type="caution">
    <text evidence="2">The sequence shown here is derived from an EMBL/GenBank/DDBJ whole genome shotgun (WGS) entry which is preliminary data.</text>
</comment>
<reference evidence="2 3" key="1">
    <citation type="submission" date="2019-05" db="EMBL/GenBank/DDBJ databases">
        <title>Draft genome sequence of Nonomuraea turkmeniaca DSM 43926.</title>
        <authorList>
            <person name="Saricaoglu S."/>
            <person name="Isik K."/>
        </authorList>
    </citation>
    <scope>NUCLEOTIDE SEQUENCE [LARGE SCALE GENOMIC DNA]</scope>
    <source>
        <strain evidence="2 3">DSM 43926</strain>
    </source>
</reference>
<accession>A0A5S4F619</accession>
<feature type="compositionally biased region" description="Polar residues" evidence="1">
    <location>
        <begin position="89"/>
        <end position="100"/>
    </location>
</feature>
<feature type="region of interest" description="Disordered" evidence="1">
    <location>
        <begin position="75"/>
        <end position="100"/>
    </location>
</feature>
<dbReference type="AlphaFoldDB" id="A0A5S4F619"/>
<dbReference type="PROSITE" id="PS51257">
    <property type="entry name" value="PROKAR_LIPOPROTEIN"/>
    <property type="match status" value="1"/>
</dbReference>
<evidence type="ECO:0000256" key="1">
    <source>
        <dbReference type="SAM" id="MobiDB-lite"/>
    </source>
</evidence>
<evidence type="ECO:0000313" key="2">
    <source>
        <dbReference type="EMBL" id="TMR11567.1"/>
    </source>
</evidence>
<keyword evidence="3" id="KW-1185">Reference proteome</keyword>